<dbReference type="CTD" id="20211371"/>
<dbReference type="RefSeq" id="XP_009030484.1">
    <property type="nucleotide sequence ID" value="XM_009032236.1"/>
</dbReference>
<feature type="region of interest" description="Disordered" evidence="1">
    <location>
        <begin position="441"/>
        <end position="487"/>
    </location>
</feature>
<feature type="compositionally biased region" description="Low complexity" evidence="1">
    <location>
        <begin position="287"/>
        <end position="299"/>
    </location>
</feature>
<feature type="compositionally biased region" description="Basic and acidic residues" evidence="1">
    <location>
        <begin position="330"/>
        <end position="342"/>
    </location>
</feature>
<feature type="region of interest" description="Disordered" evidence="1">
    <location>
        <begin position="228"/>
        <end position="257"/>
    </location>
</feature>
<name>T1FRC4_HELRO</name>
<feature type="region of interest" description="Disordered" evidence="1">
    <location>
        <begin position="610"/>
        <end position="649"/>
    </location>
</feature>
<reference evidence="2 4" key="2">
    <citation type="journal article" date="2013" name="Nature">
        <title>Insights into bilaterian evolution from three spiralian genomes.</title>
        <authorList>
            <person name="Simakov O."/>
            <person name="Marletaz F."/>
            <person name="Cho S.J."/>
            <person name="Edsinger-Gonzales E."/>
            <person name="Havlak P."/>
            <person name="Hellsten U."/>
            <person name="Kuo D.H."/>
            <person name="Larsson T."/>
            <person name="Lv J."/>
            <person name="Arendt D."/>
            <person name="Savage R."/>
            <person name="Osoegawa K."/>
            <person name="de Jong P."/>
            <person name="Grimwood J."/>
            <person name="Chapman J.A."/>
            <person name="Shapiro H."/>
            <person name="Aerts A."/>
            <person name="Otillar R.P."/>
            <person name="Terry A.Y."/>
            <person name="Boore J.L."/>
            <person name="Grigoriev I.V."/>
            <person name="Lindberg D.R."/>
            <person name="Seaver E.C."/>
            <person name="Weisblat D.A."/>
            <person name="Putnam N.H."/>
            <person name="Rokhsar D.S."/>
        </authorList>
    </citation>
    <scope>NUCLEOTIDE SEQUENCE</scope>
</reference>
<feature type="region of interest" description="Disordered" evidence="1">
    <location>
        <begin position="287"/>
        <end position="356"/>
    </location>
</feature>
<dbReference type="EMBL" id="AMQM01002154">
    <property type="status" value="NOT_ANNOTATED_CDS"/>
    <property type="molecule type" value="Genomic_DNA"/>
</dbReference>
<keyword evidence="4" id="KW-1185">Reference proteome</keyword>
<dbReference type="Proteomes" id="UP000015101">
    <property type="component" value="Unassembled WGS sequence"/>
</dbReference>
<feature type="compositionally biased region" description="Basic and acidic residues" evidence="1">
    <location>
        <begin position="622"/>
        <end position="632"/>
    </location>
</feature>
<dbReference type="InParanoid" id="T1FRC4"/>
<accession>T1FRC4</accession>
<feature type="compositionally biased region" description="Low complexity" evidence="1">
    <location>
        <begin position="49"/>
        <end position="69"/>
    </location>
</feature>
<feature type="compositionally biased region" description="Low complexity" evidence="1">
    <location>
        <begin position="634"/>
        <end position="644"/>
    </location>
</feature>
<reference evidence="3" key="3">
    <citation type="submission" date="2015-06" db="UniProtKB">
        <authorList>
            <consortium name="EnsemblMetazoa"/>
        </authorList>
    </citation>
    <scope>IDENTIFICATION</scope>
</reference>
<evidence type="ECO:0000313" key="3">
    <source>
        <dbReference type="EnsemblMetazoa" id="HelroP189759"/>
    </source>
</evidence>
<feature type="compositionally biased region" description="Polar residues" evidence="1">
    <location>
        <begin position="245"/>
        <end position="257"/>
    </location>
</feature>
<dbReference type="GeneID" id="20211371"/>
<feature type="region of interest" description="Disordered" evidence="1">
    <location>
        <begin position="137"/>
        <end position="161"/>
    </location>
</feature>
<feature type="region of interest" description="Disordered" evidence="1">
    <location>
        <begin position="36"/>
        <end position="76"/>
    </location>
</feature>
<dbReference type="AlphaFoldDB" id="T1FRC4"/>
<reference evidence="4" key="1">
    <citation type="submission" date="2012-12" db="EMBL/GenBank/DDBJ databases">
        <authorList>
            <person name="Hellsten U."/>
            <person name="Grimwood J."/>
            <person name="Chapman J.A."/>
            <person name="Shapiro H."/>
            <person name="Aerts A."/>
            <person name="Otillar R.P."/>
            <person name="Terry A.Y."/>
            <person name="Boore J.L."/>
            <person name="Simakov O."/>
            <person name="Marletaz F."/>
            <person name="Cho S.-J."/>
            <person name="Edsinger-Gonzales E."/>
            <person name="Havlak P."/>
            <person name="Kuo D.-H."/>
            <person name="Larsson T."/>
            <person name="Lv J."/>
            <person name="Arendt D."/>
            <person name="Savage R."/>
            <person name="Osoegawa K."/>
            <person name="de Jong P."/>
            <person name="Lindberg D.R."/>
            <person name="Seaver E.C."/>
            <person name="Weisblat D.A."/>
            <person name="Putnam N.H."/>
            <person name="Grigoriev I.V."/>
            <person name="Rokhsar D.S."/>
        </authorList>
    </citation>
    <scope>NUCLEOTIDE SEQUENCE</scope>
</reference>
<protein>
    <submittedName>
        <fullName evidence="2 3">Uncharacterized protein</fullName>
    </submittedName>
</protein>
<organism evidence="3 4">
    <name type="scientific">Helobdella robusta</name>
    <name type="common">Californian leech</name>
    <dbReference type="NCBI Taxonomy" id="6412"/>
    <lineage>
        <taxon>Eukaryota</taxon>
        <taxon>Metazoa</taxon>
        <taxon>Spiralia</taxon>
        <taxon>Lophotrochozoa</taxon>
        <taxon>Annelida</taxon>
        <taxon>Clitellata</taxon>
        <taxon>Hirudinea</taxon>
        <taxon>Rhynchobdellida</taxon>
        <taxon>Glossiphoniidae</taxon>
        <taxon>Helobdella</taxon>
    </lineage>
</organism>
<evidence type="ECO:0000256" key="1">
    <source>
        <dbReference type="SAM" id="MobiDB-lite"/>
    </source>
</evidence>
<sequence>MVIFIIIINRIIVVNLQRHNLRLLLSSCNKIYDNYKNNNNKNNIKDHNINNPTGGKIKSSNGYNNNNISNRDHTSDNIINKNTWVSARKRNNTVTDIYSDKHNSSSSNNESNYYRTELDFRNCTAVDDLKREREQCCNNDNNKNVDDDDDDEGSSEDEWDSLDEEIEAFNKSRAVELLEELKLSKRKSKKGENFLNGQLHKSKSHANFGNRLNRSAAIEEEFVIEVRDSDGNDDNDDGDNGFHKSASSHTASNTCQNNDAKFHQQGQHHQQHLKHQEHYYNQEQLLQQQQQQHFQQHQNKTISQDVIPLNVHVTDHDNNTRNRSLKKGAKNFEKEHHSRSFSDKGPSGKNKSQRVVDRNTTHANSYNSDHPLLELNKLNCDLFADLAQIKRNLTERCSLWNGRKSSIHDELSLSDQYQHFLPLRPNLRKVSLPPLSVNDSDSKLALSGSDSKPKSHCVSPRKLNQSNQKKKSKDSSRTSMKGFKLNPLNMQTRLSEINVDGNVLNDNVDDDELLKINNGRRGSLKPLFRDSVENISNNNLKLNTTKLSSIFNEDDDDDAIRSGRASTERCSEFRTKKKFLKKFQNFYCNDNSSHDNDELKPSRIPRHEDACQADNLNSSRQSKLDKSLDSEKQSNNPTNSSRTTSKLKCGNDAENEHATHIAVATERFPNTSQTDDWKAKSLAEFWHETELDLDAF</sequence>
<dbReference type="HOGENOM" id="CLU_396022_0_0_1"/>
<dbReference type="EnsemblMetazoa" id="HelroT189759">
    <property type="protein sequence ID" value="HelroP189759"/>
    <property type="gene ID" value="HelroG189759"/>
</dbReference>
<evidence type="ECO:0000313" key="2">
    <source>
        <dbReference type="EMBL" id="ESN91661.1"/>
    </source>
</evidence>
<dbReference type="KEGG" id="hro:HELRODRAFT_189759"/>
<gene>
    <name evidence="3" type="primary">20211371</name>
    <name evidence="2" type="ORF">HELRODRAFT_189759</name>
</gene>
<feature type="compositionally biased region" description="Acidic residues" evidence="1">
    <location>
        <begin position="146"/>
        <end position="161"/>
    </location>
</feature>
<evidence type="ECO:0000313" key="4">
    <source>
        <dbReference type="Proteomes" id="UP000015101"/>
    </source>
</evidence>
<dbReference type="EMBL" id="KB097700">
    <property type="protein sequence ID" value="ESN91661.1"/>
    <property type="molecule type" value="Genomic_DNA"/>
</dbReference>
<proteinExistence type="predicted"/>